<evidence type="ECO:0000256" key="4">
    <source>
        <dbReference type="ARBA" id="ARBA00022679"/>
    </source>
</evidence>
<evidence type="ECO:0000256" key="5">
    <source>
        <dbReference type="ARBA" id="ARBA00022723"/>
    </source>
</evidence>
<evidence type="ECO:0000313" key="16">
    <source>
        <dbReference type="Proteomes" id="UP000267128"/>
    </source>
</evidence>
<keyword evidence="6" id="KW-0547">Nucleotide-binding</keyword>
<sequence>MRKQIAVLTNPTSGKGKGSRITDQVTPRLRDAGYDVTELVGRDGDEALDLARKAVADDLETLVVVGGDGMVHLAVQALAGSDTRLGLVPAGTGNDVARNLDLPRKDPAAATDVIIGGRERQIDLARIGHRYYVTVLAAGFDAIVNERANEMSWPKGQMRYNLATLAELRTFTPIPYVLEVDGVQHRFDAMMVAVSNGPSFGGGMQITKGALMDDGLLDVIAIDPMSKLDLIRTFPKLRTGSHIGHPKVHHFSGRTVTVAAPGIVAYADGERIAALPLTVEVVPGALRVLVP</sequence>
<name>A0A3N0CQM0_9ACTN</name>
<dbReference type="RefSeq" id="WP_123225796.1">
    <property type="nucleotide sequence ID" value="NZ_RJSE01000002.1"/>
</dbReference>
<comment type="cofactor">
    <cofactor evidence="1">
        <name>Mg(2+)</name>
        <dbReference type="ChEBI" id="CHEBI:18420"/>
    </cofactor>
</comment>
<keyword evidence="12" id="KW-1208">Phospholipid metabolism</keyword>
<evidence type="ECO:0000256" key="10">
    <source>
        <dbReference type="ARBA" id="ARBA00023098"/>
    </source>
</evidence>
<evidence type="ECO:0000256" key="7">
    <source>
        <dbReference type="ARBA" id="ARBA00022777"/>
    </source>
</evidence>
<evidence type="ECO:0000256" key="8">
    <source>
        <dbReference type="ARBA" id="ARBA00022840"/>
    </source>
</evidence>
<evidence type="ECO:0000313" key="15">
    <source>
        <dbReference type="EMBL" id="RNL65757.1"/>
    </source>
</evidence>
<evidence type="ECO:0000256" key="13">
    <source>
        <dbReference type="SAM" id="MobiDB-lite"/>
    </source>
</evidence>
<dbReference type="PANTHER" id="PTHR12358">
    <property type="entry name" value="SPHINGOSINE KINASE"/>
    <property type="match status" value="1"/>
</dbReference>
<dbReference type="EMBL" id="RJSE01000002">
    <property type="protein sequence ID" value="RNL65757.1"/>
    <property type="molecule type" value="Genomic_DNA"/>
</dbReference>
<keyword evidence="3" id="KW-0444">Lipid biosynthesis</keyword>
<dbReference type="Gene3D" id="2.60.200.40">
    <property type="match status" value="1"/>
</dbReference>
<dbReference type="InterPro" id="IPR050187">
    <property type="entry name" value="Lipid_Phosphate_FormReg"/>
</dbReference>
<keyword evidence="8" id="KW-0067">ATP-binding</keyword>
<reference evidence="15 16" key="1">
    <citation type="submission" date="2018-11" db="EMBL/GenBank/DDBJ databases">
        <authorList>
            <person name="Li F."/>
        </authorList>
    </citation>
    <scope>NUCLEOTIDE SEQUENCE [LARGE SCALE GENOMIC DNA]</scope>
    <source>
        <strain evidence="15 16">Gsoil 097</strain>
    </source>
</reference>
<feature type="domain" description="DAGKc" evidence="14">
    <location>
        <begin position="1"/>
        <end position="131"/>
    </location>
</feature>
<dbReference type="InterPro" id="IPR017438">
    <property type="entry name" value="ATP-NAD_kinase_N"/>
</dbReference>
<dbReference type="GO" id="GO:0046872">
    <property type="term" value="F:metal ion binding"/>
    <property type="evidence" value="ECO:0007669"/>
    <property type="project" value="UniProtKB-KW"/>
</dbReference>
<dbReference type="PANTHER" id="PTHR12358:SF106">
    <property type="entry name" value="LIPID KINASE YEGS"/>
    <property type="match status" value="1"/>
</dbReference>
<dbReference type="NCBIfam" id="TIGR00147">
    <property type="entry name" value="YegS/Rv2252/BmrU family lipid kinase"/>
    <property type="match status" value="1"/>
</dbReference>
<proteinExistence type="inferred from homology"/>
<evidence type="ECO:0000259" key="14">
    <source>
        <dbReference type="PROSITE" id="PS50146"/>
    </source>
</evidence>
<keyword evidence="7 15" id="KW-0418">Kinase</keyword>
<keyword evidence="9" id="KW-0460">Magnesium</keyword>
<dbReference type="PROSITE" id="PS50146">
    <property type="entry name" value="DAGK"/>
    <property type="match status" value="1"/>
</dbReference>
<evidence type="ECO:0000256" key="11">
    <source>
        <dbReference type="ARBA" id="ARBA00023209"/>
    </source>
</evidence>
<feature type="region of interest" description="Disordered" evidence="13">
    <location>
        <begin position="1"/>
        <end position="21"/>
    </location>
</feature>
<dbReference type="AlphaFoldDB" id="A0A3N0CQM0"/>
<protein>
    <submittedName>
        <fullName evidence="15">Diacylglycerol kinase</fullName>
    </submittedName>
</protein>
<dbReference type="InterPro" id="IPR045540">
    <property type="entry name" value="YegS/DAGK_C"/>
</dbReference>
<dbReference type="GO" id="GO:0008654">
    <property type="term" value="P:phospholipid biosynthetic process"/>
    <property type="evidence" value="ECO:0007669"/>
    <property type="project" value="UniProtKB-KW"/>
</dbReference>
<dbReference type="GO" id="GO:0005886">
    <property type="term" value="C:plasma membrane"/>
    <property type="evidence" value="ECO:0007669"/>
    <property type="project" value="TreeGrafter"/>
</dbReference>
<keyword evidence="16" id="KW-1185">Reference proteome</keyword>
<dbReference type="InterPro" id="IPR016064">
    <property type="entry name" value="NAD/diacylglycerol_kinase_sf"/>
</dbReference>
<keyword evidence="4" id="KW-0808">Transferase</keyword>
<evidence type="ECO:0000256" key="3">
    <source>
        <dbReference type="ARBA" id="ARBA00022516"/>
    </source>
</evidence>
<dbReference type="NCBIfam" id="NF008882">
    <property type="entry name" value="PRK11914.1"/>
    <property type="match status" value="1"/>
</dbReference>
<organism evidence="15 16">
    <name type="scientific">Nocardioides marmoriginsengisoli</name>
    <dbReference type="NCBI Taxonomy" id="661483"/>
    <lineage>
        <taxon>Bacteria</taxon>
        <taxon>Bacillati</taxon>
        <taxon>Actinomycetota</taxon>
        <taxon>Actinomycetes</taxon>
        <taxon>Propionibacteriales</taxon>
        <taxon>Nocardioidaceae</taxon>
        <taxon>Nocardioides</taxon>
    </lineage>
</organism>
<dbReference type="GO" id="GO:0004143">
    <property type="term" value="F:ATP-dependent diacylglycerol kinase activity"/>
    <property type="evidence" value="ECO:0007669"/>
    <property type="project" value="TreeGrafter"/>
</dbReference>
<dbReference type="GO" id="GO:0005524">
    <property type="term" value="F:ATP binding"/>
    <property type="evidence" value="ECO:0007669"/>
    <property type="project" value="UniProtKB-KW"/>
</dbReference>
<accession>A0A3N0CQM0</accession>
<dbReference type="OrthoDB" id="142078at2"/>
<dbReference type="InterPro" id="IPR001206">
    <property type="entry name" value="Diacylglycerol_kinase_cat_dom"/>
</dbReference>
<keyword evidence="11" id="KW-0594">Phospholipid biosynthesis</keyword>
<comment type="similarity">
    <text evidence="2">Belongs to the diacylglycerol/lipid kinase family.</text>
</comment>
<keyword evidence="5" id="KW-0479">Metal-binding</keyword>
<evidence type="ECO:0000256" key="9">
    <source>
        <dbReference type="ARBA" id="ARBA00022842"/>
    </source>
</evidence>
<evidence type="ECO:0000256" key="12">
    <source>
        <dbReference type="ARBA" id="ARBA00023264"/>
    </source>
</evidence>
<evidence type="ECO:0000256" key="6">
    <source>
        <dbReference type="ARBA" id="ARBA00022741"/>
    </source>
</evidence>
<comment type="caution">
    <text evidence="15">The sequence shown here is derived from an EMBL/GenBank/DDBJ whole genome shotgun (WGS) entry which is preliminary data.</text>
</comment>
<dbReference type="SUPFAM" id="SSF111331">
    <property type="entry name" value="NAD kinase/diacylglycerol kinase-like"/>
    <property type="match status" value="1"/>
</dbReference>
<dbReference type="Pfam" id="PF19279">
    <property type="entry name" value="YegS_C"/>
    <property type="match status" value="1"/>
</dbReference>
<keyword evidence="10" id="KW-0443">Lipid metabolism</keyword>
<evidence type="ECO:0000256" key="1">
    <source>
        <dbReference type="ARBA" id="ARBA00001946"/>
    </source>
</evidence>
<evidence type="ECO:0000256" key="2">
    <source>
        <dbReference type="ARBA" id="ARBA00005983"/>
    </source>
</evidence>
<dbReference type="Pfam" id="PF00781">
    <property type="entry name" value="DAGK_cat"/>
    <property type="match status" value="1"/>
</dbReference>
<dbReference type="Gene3D" id="3.40.50.10330">
    <property type="entry name" value="Probable inorganic polyphosphate/atp-NAD kinase, domain 1"/>
    <property type="match status" value="1"/>
</dbReference>
<gene>
    <name evidence="15" type="ORF">EFK50_01545</name>
</gene>
<dbReference type="SMART" id="SM00046">
    <property type="entry name" value="DAGKc"/>
    <property type="match status" value="1"/>
</dbReference>
<dbReference type="InterPro" id="IPR005218">
    <property type="entry name" value="Diacylglycerol/lipid_kinase"/>
</dbReference>
<dbReference type="Proteomes" id="UP000267128">
    <property type="component" value="Unassembled WGS sequence"/>
</dbReference>